<sequence length="194" mass="22673">MKNENNKKNGKKLMMVIIFILISFVCIIFSNGNNLEMSKIVFDSFLSFLCVTLVKEYIKEKFRTWKSIIIIIVIVTIIVGLLYSMNQKLLILLIFSIIISFIISIVIVVSYHLKNIKKILFIFFIIFIGLVITLVLNYISEISVSIPFLSNFFHKYDFNVYKFFSKYIFVSIIEIISETDEDKDDEKSRNQTNG</sequence>
<protein>
    <submittedName>
        <fullName evidence="2">Uncharacterized protein</fullName>
    </submittedName>
</protein>
<keyword evidence="1" id="KW-0812">Transmembrane</keyword>
<gene>
    <name evidence="2" type="ORF">JMUB3934_0353</name>
</gene>
<evidence type="ECO:0000256" key="1">
    <source>
        <dbReference type="SAM" id="Phobius"/>
    </source>
</evidence>
<feature type="transmembrane region" description="Helical" evidence="1">
    <location>
        <begin position="89"/>
        <end position="113"/>
    </location>
</feature>
<dbReference type="EMBL" id="AP019835">
    <property type="protein sequence ID" value="BBM49063.1"/>
    <property type="molecule type" value="Genomic_DNA"/>
</dbReference>
<evidence type="ECO:0000313" key="3">
    <source>
        <dbReference type="Proteomes" id="UP000321501"/>
    </source>
</evidence>
<organism evidence="2 3">
    <name type="scientific">Leptotrichia wadei</name>
    <dbReference type="NCBI Taxonomy" id="157687"/>
    <lineage>
        <taxon>Bacteria</taxon>
        <taxon>Fusobacteriati</taxon>
        <taxon>Fusobacteriota</taxon>
        <taxon>Fusobacteriia</taxon>
        <taxon>Fusobacteriales</taxon>
        <taxon>Leptotrichiaceae</taxon>
        <taxon>Leptotrichia</taxon>
    </lineage>
</organism>
<accession>A0A510KGN1</accession>
<feature type="transmembrane region" description="Helical" evidence="1">
    <location>
        <begin position="120"/>
        <end position="139"/>
    </location>
</feature>
<proteinExistence type="predicted"/>
<dbReference type="RefSeq" id="WP_146963607.1">
    <property type="nucleotide sequence ID" value="NZ_AP019835.1"/>
</dbReference>
<reference evidence="2 3" key="1">
    <citation type="submission" date="2019-07" db="EMBL/GenBank/DDBJ databases">
        <title>Complete Genome Sequence of Leptotrichia wadei Strain JMUB3934.</title>
        <authorList>
            <person name="Watanabe S."/>
            <person name="Cui L."/>
        </authorList>
    </citation>
    <scope>NUCLEOTIDE SEQUENCE [LARGE SCALE GENOMIC DNA]</scope>
    <source>
        <strain evidence="2 3">JMUB3934</strain>
    </source>
</reference>
<feature type="transmembrane region" description="Helical" evidence="1">
    <location>
        <begin position="37"/>
        <end position="58"/>
    </location>
</feature>
<dbReference type="Proteomes" id="UP000321501">
    <property type="component" value="Chromosome"/>
</dbReference>
<dbReference type="AlphaFoldDB" id="A0A510KGN1"/>
<keyword evidence="1" id="KW-0472">Membrane</keyword>
<keyword evidence="1" id="KW-1133">Transmembrane helix</keyword>
<evidence type="ECO:0000313" key="2">
    <source>
        <dbReference type="EMBL" id="BBM49063.1"/>
    </source>
</evidence>
<feature type="transmembrane region" description="Helical" evidence="1">
    <location>
        <begin position="12"/>
        <end position="31"/>
    </location>
</feature>
<feature type="transmembrane region" description="Helical" evidence="1">
    <location>
        <begin position="65"/>
        <end position="83"/>
    </location>
</feature>
<name>A0A510KGN1_9FUSO</name>